<dbReference type="HAMAP" id="MF_00693">
    <property type="entry name" value="Transcrip_reg_TACO1"/>
    <property type="match status" value="1"/>
</dbReference>
<dbReference type="Pfam" id="PF20772">
    <property type="entry name" value="TACO1_YebC_N"/>
    <property type="match status" value="1"/>
</dbReference>
<dbReference type="NCBIfam" id="TIGR01033">
    <property type="entry name" value="YebC/PmpR family DNA-binding transcriptional regulator"/>
    <property type="match status" value="1"/>
</dbReference>
<dbReference type="GO" id="GO:0003677">
    <property type="term" value="F:DNA binding"/>
    <property type="evidence" value="ECO:0007669"/>
    <property type="project" value="UniProtKB-UniRule"/>
</dbReference>
<dbReference type="InterPro" id="IPR002876">
    <property type="entry name" value="Transcrip_reg_TACO1-like"/>
</dbReference>
<accession>A0A975G8D0</accession>
<evidence type="ECO:0000313" key="9">
    <source>
        <dbReference type="EMBL" id="QUE50692.1"/>
    </source>
</evidence>
<evidence type="ECO:0000259" key="7">
    <source>
        <dbReference type="Pfam" id="PF01709"/>
    </source>
</evidence>
<evidence type="ECO:0000259" key="8">
    <source>
        <dbReference type="Pfam" id="PF20772"/>
    </source>
</evidence>
<evidence type="ECO:0000256" key="4">
    <source>
        <dbReference type="ARBA" id="ARBA00023125"/>
    </source>
</evidence>
<dbReference type="InterPro" id="IPR049083">
    <property type="entry name" value="TACO1_YebC_N"/>
</dbReference>
<dbReference type="PANTHER" id="PTHR12532:SF6">
    <property type="entry name" value="TRANSCRIPTIONAL REGULATORY PROTEIN YEBC-RELATED"/>
    <property type="match status" value="1"/>
</dbReference>
<proteinExistence type="inferred from homology"/>
<dbReference type="GO" id="GO:0006355">
    <property type="term" value="P:regulation of DNA-templated transcription"/>
    <property type="evidence" value="ECO:0007669"/>
    <property type="project" value="UniProtKB-UniRule"/>
</dbReference>
<sequence>MGRAFECRRRAKEARWDTMSRVFPKLSKAITMAAKNGGPDPAGNAPLRMAIANAKAQNLPKDKIDAAIKRAAGNDAADIVEVYYEGKGPHGSLFYIECATDNTNRSVVNLKTIFNKNGGQIVQSGQLDFMFNRKAVVEFEVTPDMNLEEIEFALIDSGLEELNVEDGLARAIAPYTEFSALTQGVEGLGIATKKAGLERIPTTPVELTEAQMDEVQVILDKVEDDDDVQVVFTNIA</sequence>
<protein>
    <recommendedName>
        <fullName evidence="6">Probable transcriptional regulatory protein KBB96_17755</fullName>
    </recommendedName>
</protein>
<dbReference type="Proteomes" id="UP000676169">
    <property type="component" value="Chromosome"/>
</dbReference>
<keyword evidence="2 6" id="KW-0963">Cytoplasm</keyword>
<evidence type="ECO:0000256" key="5">
    <source>
        <dbReference type="ARBA" id="ARBA00023163"/>
    </source>
</evidence>
<organism evidence="9 10">
    <name type="scientific">Luteolibacter ambystomatis</name>
    <dbReference type="NCBI Taxonomy" id="2824561"/>
    <lineage>
        <taxon>Bacteria</taxon>
        <taxon>Pseudomonadati</taxon>
        <taxon>Verrucomicrobiota</taxon>
        <taxon>Verrucomicrobiia</taxon>
        <taxon>Verrucomicrobiales</taxon>
        <taxon>Verrucomicrobiaceae</taxon>
        <taxon>Luteolibacter</taxon>
    </lineage>
</organism>
<evidence type="ECO:0000256" key="6">
    <source>
        <dbReference type="HAMAP-Rule" id="MF_00693"/>
    </source>
</evidence>
<dbReference type="PANTHER" id="PTHR12532">
    <property type="entry name" value="TRANSLATIONAL ACTIVATOR OF CYTOCHROME C OXIDASE 1"/>
    <property type="match status" value="1"/>
</dbReference>
<keyword evidence="5 6" id="KW-0804">Transcription</keyword>
<name>A0A975G8D0_9BACT</name>
<dbReference type="FunFam" id="1.10.10.200:FF:000004">
    <property type="entry name" value="Probable transcriptional regulatory protein BSBG_02618"/>
    <property type="match status" value="1"/>
</dbReference>
<dbReference type="Gene3D" id="3.30.70.980">
    <property type="match status" value="2"/>
</dbReference>
<comment type="subcellular location">
    <subcellularLocation>
        <location evidence="6">Cytoplasm</location>
    </subcellularLocation>
</comment>
<evidence type="ECO:0000256" key="2">
    <source>
        <dbReference type="ARBA" id="ARBA00022490"/>
    </source>
</evidence>
<dbReference type="InterPro" id="IPR017856">
    <property type="entry name" value="Integrase-like_N"/>
</dbReference>
<dbReference type="InterPro" id="IPR048300">
    <property type="entry name" value="TACO1_YebC-like_2nd/3rd_dom"/>
</dbReference>
<feature type="domain" description="TACO1/YebC-like N-terminal" evidence="8">
    <location>
        <begin position="5"/>
        <end position="74"/>
    </location>
</feature>
<dbReference type="NCBIfam" id="NF009044">
    <property type="entry name" value="PRK12378.1"/>
    <property type="match status" value="1"/>
</dbReference>
<dbReference type="Pfam" id="PF01709">
    <property type="entry name" value="Transcrip_reg"/>
    <property type="match status" value="1"/>
</dbReference>
<evidence type="ECO:0000256" key="3">
    <source>
        <dbReference type="ARBA" id="ARBA00023015"/>
    </source>
</evidence>
<keyword evidence="4 6" id="KW-0238">DNA-binding</keyword>
<dbReference type="InterPro" id="IPR029072">
    <property type="entry name" value="YebC-like"/>
</dbReference>
<evidence type="ECO:0000313" key="10">
    <source>
        <dbReference type="Proteomes" id="UP000676169"/>
    </source>
</evidence>
<keyword evidence="3 6" id="KW-0805">Transcription regulation</keyword>
<dbReference type="SUPFAM" id="SSF75625">
    <property type="entry name" value="YebC-like"/>
    <property type="match status" value="1"/>
</dbReference>
<comment type="similarity">
    <text evidence="1 6">Belongs to the TACO1 family.</text>
</comment>
<feature type="domain" description="TACO1/YebC-like second and third" evidence="7">
    <location>
        <begin position="81"/>
        <end position="235"/>
    </location>
</feature>
<dbReference type="AlphaFoldDB" id="A0A975G8D0"/>
<dbReference type="KEGG" id="lamb:KBB96_17755"/>
<keyword evidence="10" id="KW-1185">Reference proteome</keyword>
<dbReference type="GO" id="GO:0005829">
    <property type="term" value="C:cytosol"/>
    <property type="evidence" value="ECO:0007669"/>
    <property type="project" value="TreeGrafter"/>
</dbReference>
<dbReference type="RefSeq" id="WP_211630832.1">
    <property type="nucleotide sequence ID" value="NZ_CP073100.1"/>
</dbReference>
<dbReference type="EMBL" id="CP073100">
    <property type="protein sequence ID" value="QUE50692.1"/>
    <property type="molecule type" value="Genomic_DNA"/>
</dbReference>
<reference evidence="9" key="1">
    <citation type="submission" date="2021-04" db="EMBL/GenBank/DDBJ databases">
        <title>Luteolibacter sp. 32A isolated from the skin of an Anderson's salamander (Ambystoma andersonii).</title>
        <authorList>
            <person name="Spergser J."/>
            <person name="Busse H.-J."/>
        </authorList>
    </citation>
    <scope>NUCLEOTIDE SEQUENCE</scope>
    <source>
        <strain evidence="9">32A</strain>
    </source>
</reference>
<dbReference type="Gene3D" id="1.10.10.200">
    <property type="match status" value="1"/>
</dbReference>
<gene>
    <name evidence="9" type="ORF">KBB96_17755</name>
</gene>
<dbReference type="InterPro" id="IPR026564">
    <property type="entry name" value="Transcrip_reg_TACO1-like_dom3"/>
</dbReference>
<evidence type="ECO:0000256" key="1">
    <source>
        <dbReference type="ARBA" id="ARBA00008724"/>
    </source>
</evidence>